<evidence type="ECO:0000313" key="2">
    <source>
        <dbReference type="Proteomes" id="UP000295632"/>
    </source>
</evidence>
<protein>
    <submittedName>
        <fullName evidence="1">Uncharacterized protein</fullName>
    </submittedName>
</protein>
<keyword evidence="2" id="KW-1185">Reference proteome</keyword>
<dbReference type="EMBL" id="SNYJ01000014">
    <property type="protein sequence ID" value="TDQ37169.1"/>
    <property type="molecule type" value="Genomic_DNA"/>
</dbReference>
<reference evidence="1 2" key="1">
    <citation type="submission" date="2019-03" db="EMBL/GenBank/DDBJ databases">
        <title>Genomic Encyclopedia of Type Strains, Phase IV (KMG-IV): sequencing the most valuable type-strain genomes for metagenomic binning, comparative biology and taxonomic classification.</title>
        <authorList>
            <person name="Goeker M."/>
        </authorList>
    </citation>
    <scope>NUCLEOTIDE SEQUENCE [LARGE SCALE GENOMIC DNA]</scope>
    <source>
        <strain evidence="1 2">DSM 28697</strain>
    </source>
</reference>
<gene>
    <name evidence="1" type="ORF">EV213_11448</name>
</gene>
<name>A0A4R6TYQ2_9BACI</name>
<dbReference type="AlphaFoldDB" id="A0A4R6TYQ2"/>
<comment type="caution">
    <text evidence="1">The sequence shown here is derived from an EMBL/GenBank/DDBJ whole genome shotgun (WGS) entry which is preliminary data.</text>
</comment>
<accession>A0A4R6TYQ2</accession>
<sequence length="156" mass="17213">MIAEGSLTPLSSKTHISYQFHLSEPCPFLVVDFTYSPKVLDDKEASRPLILEAIASFASPSAIELQKEKWEQFLPLQNLLTVSIDDPAGFRGSAHRHSPDQRHILSSDEASPGFLAGPVQSGIWKITISVHCIVTPTCMYRLSVKKGRDDHELGAL</sequence>
<evidence type="ECO:0000313" key="1">
    <source>
        <dbReference type="EMBL" id="TDQ37169.1"/>
    </source>
</evidence>
<organism evidence="1 2">
    <name type="scientific">Aureibacillus halotolerans</name>
    <dbReference type="NCBI Taxonomy" id="1508390"/>
    <lineage>
        <taxon>Bacteria</taxon>
        <taxon>Bacillati</taxon>
        <taxon>Bacillota</taxon>
        <taxon>Bacilli</taxon>
        <taxon>Bacillales</taxon>
        <taxon>Bacillaceae</taxon>
        <taxon>Aureibacillus</taxon>
    </lineage>
</organism>
<dbReference type="Proteomes" id="UP000295632">
    <property type="component" value="Unassembled WGS sequence"/>
</dbReference>
<proteinExistence type="predicted"/>